<dbReference type="Proteomes" id="UP001529510">
    <property type="component" value="Unassembled WGS sequence"/>
</dbReference>
<keyword evidence="1" id="KW-0808">Transferase</keyword>
<evidence type="ECO:0000313" key="4">
    <source>
        <dbReference type="Proteomes" id="UP001529510"/>
    </source>
</evidence>
<dbReference type="PANTHER" id="PTHR45918">
    <property type="entry name" value="ALPHA-1,3/1,6-MANNOSYLTRANSFERASE ALG2"/>
    <property type="match status" value="1"/>
</dbReference>
<reference evidence="3 4" key="1">
    <citation type="submission" date="2024-05" db="EMBL/GenBank/DDBJ databases">
        <title>Genome sequencing and assembly of Indian major carp, Cirrhinus mrigala (Hamilton, 1822).</title>
        <authorList>
            <person name="Mohindra V."/>
            <person name="Chowdhury L.M."/>
            <person name="Lal K."/>
            <person name="Jena J.K."/>
        </authorList>
    </citation>
    <scope>NUCLEOTIDE SEQUENCE [LARGE SCALE GENOMIC DNA]</scope>
    <source>
        <strain evidence="3">CM1030</strain>
        <tissue evidence="3">Blood</tissue>
    </source>
</reference>
<feature type="transmembrane region" description="Helical" evidence="2">
    <location>
        <begin position="71"/>
        <end position="90"/>
    </location>
</feature>
<sequence length="103" mass="11576">MVRVVFLHPDLGIGGAERLVVDAAVALRSRGCSVQIWTAHYDPQHCFSETLSPDLPVVCVGDWLPTSMFGYFHALCAYLRMIYVTLYLVLFSGEEFDVVFCDQ</sequence>
<keyword evidence="2" id="KW-1133">Transmembrane helix</keyword>
<dbReference type="InterPro" id="IPR027054">
    <property type="entry name" value="ALG2"/>
</dbReference>
<evidence type="ECO:0008006" key="5">
    <source>
        <dbReference type="Google" id="ProtNLM"/>
    </source>
</evidence>
<feature type="non-terminal residue" evidence="3">
    <location>
        <position position="103"/>
    </location>
</feature>
<keyword evidence="4" id="KW-1185">Reference proteome</keyword>
<dbReference type="PANTHER" id="PTHR45918:SF1">
    <property type="entry name" value="ALPHA-1,3_1,6-MANNOSYLTRANSFERASE ALG2"/>
    <property type="match status" value="1"/>
</dbReference>
<dbReference type="SUPFAM" id="SSF53756">
    <property type="entry name" value="UDP-Glycosyltransferase/glycogen phosphorylase"/>
    <property type="match status" value="1"/>
</dbReference>
<name>A0ABD0PDX4_CIRMR</name>
<dbReference type="EMBL" id="JAMKFB020000016">
    <property type="protein sequence ID" value="KAL0171972.1"/>
    <property type="molecule type" value="Genomic_DNA"/>
</dbReference>
<keyword evidence="2" id="KW-0472">Membrane</keyword>
<accession>A0ABD0PDX4</accession>
<dbReference type="GO" id="GO:0016740">
    <property type="term" value="F:transferase activity"/>
    <property type="evidence" value="ECO:0007669"/>
    <property type="project" value="UniProtKB-KW"/>
</dbReference>
<evidence type="ECO:0000256" key="1">
    <source>
        <dbReference type="ARBA" id="ARBA00022679"/>
    </source>
</evidence>
<gene>
    <name evidence="3" type="ORF">M9458_032283</name>
</gene>
<comment type="caution">
    <text evidence="3">The sequence shown here is derived from an EMBL/GenBank/DDBJ whole genome shotgun (WGS) entry which is preliminary data.</text>
</comment>
<keyword evidence="2" id="KW-0812">Transmembrane</keyword>
<evidence type="ECO:0000256" key="2">
    <source>
        <dbReference type="SAM" id="Phobius"/>
    </source>
</evidence>
<dbReference type="AlphaFoldDB" id="A0ABD0PDX4"/>
<proteinExistence type="predicted"/>
<protein>
    <recommendedName>
        <fullName evidence="5">Alpha-1,3/1,6-mannosyltransferase ALG2</fullName>
    </recommendedName>
</protein>
<organism evidence="3 4">
    <name type="scientific">Cirrhinus mrigala</name>
    <name type="common">Mrigala</name>
    <dbReference type="NCBI Taxonomy" id="683832"/>
    <lineage>
        <taxon>Eukaryota</taxon>
        <taxon>Metazoa</taxon>
        <taxon>Chordata</taxon>
        <taxon>Craniata</taxon>
        <taxon>Vertebrata</taxon>
        <taxon>Euteleostomi</taxon>
        <taxon>Actinopterygii</taxon>
        <taxon>Neopterygii</taxon>
        <taxon>Teleostei</taxon>
        <taxon>Ostariophysi</taxon>
        <taxon>Cypriniformes</taxon>
        <taxon>Cyprinidae</taxon>
        <taxon>Labeoninae</taxon>
        <taxon>Labeonini</taxon>
        <taxon>Cirrhinus</taxon>
    </lineage>
</organism>
<evidence type="ECO:0000313" key="3">
    <source>
        <dbReference type="EMBL" id="KAL0171972.1"/>
    </source>
</evidence>